<keyword evidence="2" id="KW-1185">Reference proteome</keyword>
<sequence length="443" mass="49510">MHDDLRRRALESKKTVSRKAQTKQPSVTSSRNSSPATSRNASRAASRNPSDDESEMSDGTAWSTTSINDDAAFTAEDEVAPETLQGIIDTTVNDIVDRKRSSAEGREDRLNYFIHVLMANYAQQELHSKLGDLVPALIKSVKGGQTERETILAMKALALVLITSPSDSIYDAVSNPFRHIISDSQEMNAKVAAIHALAAATFYGGASLDETQNVMDFYLEIVESDGESIEAGDHAEIVTAALEEWGFLATQMDEMEDTVEEPMEAFVEQLDSSDVHVQIAAGENIALMFEKSYTEREDDEEPEEHDEDEEEDPTAVNMVKRYTVYRRVDQLEHKLSALSSASSKRMSKKDRKSLHTNFADILNSVEHPTRGPRYSNAIDQDTGKPYGSRMTVGISGKSRVIIDKWWKLHRLKALRRVLQGGFLTHYEKNEVVFDTLPVMLEED</sequence>
<proteinExistence type="predicted"/>
<dbReference type="Proteomes" id="UP001320706">
    <property type="component" value="Unassembled WGS sequence"/>
</dbReference>
<comment type="caution">
    <text evidence="1">The sequence shown here is derived from an EMBL/GenBank/DDBJ whole genome shotgun (WGS) entry which is preliminary data.</text>
</comment>
<protein>
    <submittedName>
        <fullName evidence="1">Uncharacterized protein</fullName>
    </submittedName>
</protein>
<accession>A0ACC3SN09</accession>
<dbReference type="EMBL" id="JAMKPW020000003">
    <property type="protein sequence ID" value="KAK8219676.1"/>
    <property type="molecule type" value="Genomic_DNA"/>
</dbReference>
<organism evidence="1 2">
    <name type="scientific">Zalaria obscura</name>
    <dbReference type="NCBI Taxonomy" id="2024903"/>
    <lineage>
        <taxon>Eukaryota</taxon>
        <taxon>Fungi</taxon>
        <taxon>Dikarya</taxon>
        <taxon>Ascomycota</taxon>
        <taxon>Pezizomycotina</taxon>
        <taxon>Dothideomycetes</taxon>
        <taxon>Dothideomycetidae</taxon>
        <taxon>Dothideales</taxon>
        <taxon>Zalariaceae</taxon>
        <taxon>Zalaria</taxon>
    </lineage>
</organism>
<evidence type="ECO:0000313" key="2">
    <source>
        <dbReference type="Proteomes" id="UP001320706"/>
    </source>
</evidence>
<gene>
    <name evidence="1" type="ORF">M8818_000650</name>
</gene>
<reference evidence="1" key="1">
    <citation type="submission" date="2024-02" db="EMBL/GenBank/DDBJ databases">
        <title>Metagenome Assembled Genome of Zalaria obscura JY119.</title>
        <authorList>
            <person name="Vighnesh L."/>
            <person name="Jagadeeshwari U."/>
            <person name="Venkata Ramana C."/>
            <person name="Sasikala C."/>
        </authorList>
    </citation>
    <scope>NUCLEOTIDE SEQUENCE</scope>
    <source>
        <strain evidence="1">JY119</strain>
    </source>
</reference>
<evidence type="ECO:0000313" key="1">
    <source>
        <dbReference type="EMBL" id="KAK8219676.1"/>
    </source>
</evidence>
<name>A0ACC3SN09_9PEZI</name>